<dbReference type="Proteomes" id="UP000663823">
    <property type="component" value="Unassembled WGS sequence"/>
</dbReference>
<gene>
    <name evidence="1" type="ORF">OTI717_LOCUS39320</name>
</gene>
<name>A0A820C8H3_9BILA</name>
<protein>
    <submittedName>
        <fullName evidence="1">Uncharacterized protein</fullName>
    </submittedName>
</protein>
<organism evidence="1 2">
    <name type="scientific">Rotaria sordida</name>
    <dbReference type="NCBI Taxonomy" id="392033"/>
    <lineage>
        <taxon>Eukaryota</taxon>
        <taxon>Metazoa</taxon>
        <taxon>Spiralia</taxon>
        <taxon>Gnathifera</taxon>
        <taxon>Rotifera</taxon>
        <taxon>Eurotatoria</taxon>
        <taxon>Bdelloidea</taxon>
        <taxon>Philodinida</taxon>
        <taxon>Philodinidae</taxon>
        <taxon>Rotaria</taxon>
    </lineage>
</organism>
<dbReference type="AlphaFoldDB" id="A0A820C8H3"/>
<dbReference type="EMBL" id="CAJOAX010024813">
    <property type="protein sequence ID" value="CAF4219602.1"/>
    <property type="molecule type" value="Genomic_DNA"/>
</dbReference>
<evidence type="ECO:0000313" key="1">
    <source>
        <dbReference type="EMBL" id="CAF4219602.1"/>
    </source>
</evidence>
<accession>A0A820C8H3</accession>
<proteinExistence type="predicted"/>
<sequence length="191" mass="23065">MLLDLFDYFNGVDLLRIFYDFNSLLYKQYRSYRFNFNSISKHNFDIICSQHLSFITDRIISLSLFDNENTSGQINLFRFYIPSFSRFTQLRSLSIFHLHSYYTLMKVIDKCFFNSPISSNISLPNIQKLEIQLPINNQFWSIVSNLKRLYSLKIISYTDTYYSQLQILLDQVPNQLFFKIYHYHFSHHYSN</sequence>
<reference evidence="1" key="1">
    <citation type="submission" date="2021-02" db="EMBL/GenBank/DDBJ databases">
        <authorList>
            <person name="Nowell W R."/>
        </authorList>
    </citation>
    <scope>NUCLEOTIDE SEQUENCE</scope>
</reference>
<comment type="caution">
    <text evidence="1">The sequence shown here is derived from an EMBL/GenBank/DDBJ whole genome shotgun (WGS) entry which is preliminary data.</text>
</comment>
<evidence type="ECO:0000313" key="2">
    <source>
        <dbReference type="Proteomes" id="UP000663823"/>
    </source>
</evidence>